<evidence type="ECO:0000256" key="3">
    <source>
        <dbReference type="ARBA" id="ARBA00022722"/>
    </source>
</evidence>
<evidence type="ECO:0000256" key="2">
    <source>
        <dbReference type="ARBA" id="ARBA00022649"/>
    </source>
</evidence>
<dbReference type="AlphaFoldDB" id="A0A419ENM8"/>
<dbReference type="PANTHER" id="PTHR34139:SF1">
    <property type="entry name" value="RNASE MJ1380-RELATED"/>
    <property type="match status" value="1"/>
</dbReference>
<dbReference type="PANTHER" id="PTHR34139">
    <property type="entry name" value="UPF0331 PROTEIN MJ0127"/>
    <property type="match status" value="1"/>
</dbReference>
<evidence type="ECO:0000256" key="5">
    <source>
        <dbReference type="ARBA" id="ARBA00022801"/>
    </source>
</evidence>
<dbReference type="GO" id="GO:0004540">
    <property type="term" value="F:RNA nuclease activity"/>
    <property type="evidence" value="ECO:0007669"/>
    <property type="project" value="InterPro"/>
</dbReference>
<dbReference type="GO" id="GO:0000166">
    <property type="term" value="F:nucleotide binding"/>
    <property type="evidence" value="ECO:0007669"/>
    <property type="project" value="UniProtKB-KW"/>
</dbReference>
<dbReference type="GO" id="GO:0016787">
    <property type="term" value="F:hydrolase activity"/>
    <property type="evidence" value="ECO:0007669"/>
    <property type="project" value="UniProtKB-KW"/>
</dbReference>
<protein>
    <submittedName>
        <fullName evidence="7">DUF86 domain-containing protein</fullName>
    </submittedName>
</protein>
<gene>
    <name evidence="7" type="ORF">C4532_19235</name>
</gene>
<dbReference type="EMBL" id="QZKI01000140">
    <property type="protein sequence ID" value="RJP64428.1"/>
    <property type="molecule type" value="Genomic_DNA"/>
</dbReference>
<dbReference type="GO" id="GO:0110001">
    <property type="term" value="C:toxin-antitoxin complex"/>
    <property type="evidence" value="ECO:0007669"/>
    <property type="project" value="InterPro"/>
</dbReference>
<keyword evidence="3" id="KW-0540">Nuclease</keyword>
<accession>A0A419ENM8</accession>
<keyword evidence="2" id="KW-1277">Toxin-antitoxin system</keyword>
<dbReference type="InterPro" id="IPR008201">
    <property type="entry name" value="HepT-like"/>
</dbReference>
<dbReference type="Pfam" id="PF01934">
    <property type="entry name" value="HepT-like"/>
    <property type="match status" value="1"/>
</dbReference>
<evidence type="ECO:0000256" key="1">
    <source>
        <dbReference type="ARBA" id="ARBA00022553"/>
    </source>
</evidence>
<comment type="similarity">
    <text evidence="6">Belongs to the HepT RNase toxin family.</text>
</comment>
<evidence type="ECO:0000256" key="6">
    <source>
        <dbReference type="ARBA" id="ARBA00024207"/>
    </source>
</evidence>
<sequence>MPRDYRLYLDDILESIDAIIQYVDQMNFDEFSTDRKTVDAVVRNMEVIGEAARNLPDEIKELAPEIEWKKIVALRNVLAHEYFNITKKILWDIIHTKLPPLKIACLTLMRSQG</sequence>
<dbReference type="Proteomes" id="UP000285961">
    <property type="component" value="Unassembled WGS sequence"/>
</dbReference>
<comment type="caution">
    <text evidence="7">The sequence shown here is derived from an EMBL/GenBank/DDBJ whole genome shotgun (WGS) entry which is preliminary data.</text>
</comment>
<evidence type="ECO:0000313" key="8">
    <source>
        <dbReference type="Proteomes" id="UP000285961"/>
    </source>
</evidence>
<dbReference type="InterPro" id="IPR037038">
    <property type="entry name" value="HepT-like_sf"/>
</dbReference>
<keyword evidence="4" id="KW-0547">Nucleotide-binding</keyword>
<keyword evidence="5" id="KW-0378">Hydrolase</keyword>
<dbReference type="InterPro" id="IPR051813">
    <property type="entry name" value="HepT_RNase_toxin"/>
</dbReference>
<evidence type="ECO:0000256" key="4">
    <source>
        <dbReference type="ARBA" id="ARBA00022741"/>
    </source>
</evidence>
<evidence type="ECO:0000313" key="7">
    <source>
        <dbReference type="EMBL" id="RJP64428.1"/>
    </source>
</evidence>
<reference evidence="7 8" key="1">
    <citation type="journal article" date="2017" name="ISME J.">
        <title>Energy and carbon metabolisms in a deep terrestrial subsurface fluid microbial community.</title>
        <authorList>
            <person name="Momper L."/>
            <person name="Jungbluth S.P."/>
            <person name="Lee M.D."/>
            <person name="Amend J.P."/>
        </authorList>
    </citation>
    <scope>NUCLEOTIDE SEQUENCE [LARGE SCALE GENOMIC DNA]</scope>
    <source>
        <strain evidence="7">SURF_17</strain>
    </source>
</reference>
<name>A0A419ENM8_9BACT</name>
<keyword evidence="1" id="KW-0597">Phosphoprotein</keyword>
<dbReference type="Gene3D" id="1.20.120.580">
    <property type="entry name" value="bsu32300-like"/>
    <property type="match status" value="1"/>
</dbReference>
<organism evidence="7 8">
    <name type="scientific">Candidatus Abyssobacteria bacterium SURF_17</name>
    <dbReference type="NCBI Taxonomy" id="2093361"/>
    <lineage>
        <taxon>Bacteria</taxon>
        <taxon>Pseudomonadati</taxon>
        <taxon>Candidatus Hydrogenedentota</taxon>
        <taxon>Candidatus Abyssobacteria</taxon>
    </lineage>
</organism>
<proteinExistence type="inferred from homology"/>